<evidence type="ECO:0000313" key="2">
    <source>
        <dbReference type="EMBL" id="CAG8471505.1"/>
    </source>
</evidence>
<dbReference type="AlphaFoldDB" id="A0A9N8W252"/>
<accession>A0A9N8W252</accession>
<feature type="compositionally biased region" description="Basic and acidic residues" evidence="1">
    <location>
        <begin position="527"/>
        <end position="536"/>
    </location>
</feature>
<proteinExistence type="predicted"/>
<evidence type="ECO:0000313" key="3">
    <source>
        <dbReference type="Proteomes" id="UP000789572"/>
    </source>
</evidence>
<dbReference type="EMBL" id="CAJVPJ010000070">
    <property type="protein sequence ID" value="CAG8471505.1"/>
    <property type="molecule type" value="Genomic_DNA"/>
</dbReference>
<sequence length="607" mass="67599">MRGECILRPTISGIVNDLQIIKLLELLKTKTTESPYSLAKCLCTIKAVFSKPYFPTTVFGKRKTVSFDFSGVSYIVEFTACAEAHSQDIRMDVDSPVTQHNNHIGISQSIIMGNSNNNGSSSSINNANIISAQPPQFLKPSIDDILGDDQMVRFVTILKDKVRESPTTMATLLACIKSVLESSGIKERLFPNRIRFHHGDDTAFREYVVEFNSSCDRTFSEHETNGNIIGIDVWHVNVGNLSNIKRKRGSDVHEEEDNFVHHNMPMKRRAADKHKAPPLSCEAVKRLFSSISKQTLLQRLEESKSLISSITESYFNIRQSSNAKSPTSSSRLNLLCHLLQSPPTSRIDGISSKVFSNLELYKLFTTYNAYKEDLARLAQTEAPSPAKKVQEFTQTSTEASVKFPTYSSFIDPTVTLHIKEQTGGREVGKHRLNCAWRLSILCELLGKGVLLMTKELSGAKLERILVEEFSKLTDFLKNPENHDWVAQVKEKLDLLGFDDVYSPLAEADIVYAPSESVDISDVTSAGNEKEDSRDNTVMDTSESVSSVSPVPQRQQQLPLALEPDEERTEIPEVIKAEPLATVASVNISSSNATPLTWVKENNIAGTY</sequence>
<feature type="region of interest" description="Disordered" evidence="1">
    <location>
        <begin position="520"/>
        <end position="566"/>
    </location>
</feature>
<feature type="compositionally biased region" description="Low complexity" evidence="1">
    <location>
        <begin position="543"/>
        <end position="561"/>
    </location>
</feature>
<name>A0A9N8W252_9GLOM</name>
<gene>
    <name evidence="2" type="ORF">POCULU_LOCUS1067</name>
</gene>
<reference evidence="2" key="1">
    <citation type="submission" date="2021-06" db="EMBL/GenBank/DDBJ databases">
        <authorList>
            <person name="Kallberg Y."/>
            <person name="Tangrot J."/>
            <person name="Rosling A."/>
        </authorList>
    </citation>
    <scope>NUCLEOTIDE SEQUENCE</scope>
    <source>
        <strain evidence="2">IA702</strain>
    </source>
</reference>
<protein>
    <submittedName>
        <fullName evidence="2">2558_t:CDS:1</fullName>
    </submittedName>
</protein>
<keyword evidence="3" id="KW-1185">Reference proteome</keyword>
<dbReference type="Proteomes" id="UP000789572">
    <property type="component" value="Unassembled WGS sequence"/>
</dbReference>
<dbReference type="OrthoDB" id="2363016at2759"/>
<evidence type="ECO:0000256" key="1">
    <source>
        <dbReference type="SAM" id="MobiDB-lite"/>
    </source>
</evidence>
<organism evidence="2 3">
    <name type="scientific">Paraglomus occultum</name>
    <dbReference type="NCBI Taxonomy" id="144539"/>
    <lineage>
        <taxon>Eukaryota</taxon>
        <taxon>Fungi</taxon>
        <taxon>Fungi incertae sedis</taxon>
        <taxon>Mucoromycota</taxon>
        <taxon>Glomeromycotina</taxon>
        <taxon>Glomeromycetes</taxon>
        <taxon>Paraglomerales</taxon>
        <taxon>Paraglomeraceae</taxon>
        <taxon>Paraglomus</taxon>
    </lineage>
</organism>
<comment type="caution">
    <text evidence="2">The sequence shown here is derived from an EMBL/GenBank/DDBJ whole genome shotgun (WGS) entry which is preliminary data.</text>
</comment>